<evidence type="ECO:0000256" key="2">
    <source>
        <dbReference type="SAM" id="Phobius"/>
    </source>
</evidence>
<feature type="transmembrane region" description="Helical" evidence="2">
    <location>
        <begin position="39"/>
        <end position="58"/>
    </location>
</feature>
<organism evidence="3 4">
    <name type="scientific">Portunus trituberculatus</name>
    <name type="common">Swimming crab</name>
    <name type="synonym">Neptunus trituberculatus</name>
    <dbReference type="NCBI Taxonomy" id="210409"/>
    <lineage>
        <taxon>Eukaryota</taxon>
        <taxon>Metazoa</taxon>
        <taxon>Ecdysozoa</taxon>
        <taxon>Arthropoda</taxon>
        <taxon>Crustacea</taxon>
        <taxon>Multicrustacea</taxon>
        <taxon>Malacostraca</taxon>
        <taxon>Eumalacostraca</taxon>
        <taxon>Eucarida</taxon>
        <taxon>Decapoda</taxon>
        <taxon>Pleocyemata</taxon>
        <taxon>Brachyura</taxon>
        <taxon>Eubrachyura</taxon>
        <taxon>Portunoidea</taxon>
        <taxon>Portunidae</taxon>
        <taxon>Portuninae</taxon>
        <taxon>Portunus</taxon>
    </lineage>
</organism>
<comment type="caution">
    <text evidence="3">The sequence shown here is derived from an EMBL/GenBank/DDBJ whole genome shotgun (WGS) entry which is preliminary data.</text>
</comment>
<protein>
    <submittedName>
        <fullName evidence="3">Uncharacterized protein</fullName>
    </submittedName>
</protein>
<evidence type="ECO:0000256" key="1">
    <source>
        <dbReference type="SAM" id="MobiDB-lite"/>
    </source>
</evidence>
<reference evidence="3 4" key="1">
    <citation type="submission" date="2019-05" db="EMBL/GenBank/DDBJ databases">
        <title>Another draft genome of Portunus trituberculatus and its Hox gene families provides insights of decapod evolution.</title>
        <authorList>
            <person name="Jeong J.-H."/>
            <person name="Song I."/>
            <person name="Kim S."/>
            <person name="Choi T."/>
            <person name="Kim D."/>
            <person name="Ryu S."/>
            <person name="Kim W."/>
        </authorList>
    </citation>
    <scope>NUCLEOTIDE SEQUENCE [LARGE SCALE GENOMIC DNA]</scope>
    <source>
        <tissue evidence="3">Muscle</tissue>
    </source>
</reference>
<proteinExistence type="predicted"/>
<evidence type="ECO:0000313" key="4">
    <source>
        <dbReference type="Proteomes" id="UP000324222"/>
    </source>
</evidence>
<keyword evidence="2" id="KW-0472">Membrane</keyword>
<keyword evidence="2" id="KW-1133">Transmembrane helix</keyword>
<name>A0A5B7IUM8_PORTR</name>
<dbReference type="AlphaFoldDB" id="A0A5B7IUM8"/>
<gene>
    <name evidence="3" type="ORF">E2C01_080991</name>
</gene>
<dbReference type="Proteomes" id="UP000324222">
    <property type="component" value="Unassembled WGS sequence"/>
</dbReference>
<sequence>MIVRLVAAGGESESSGARRGKGGSRAQWGGQRQRGQKDWTFFQCVFVSVGVFTGIYGLKEIHFGYPLSQSPPARKPLSRVRKPIYTRTVDRIRTRALGDPSDLKACMVLLYHGGKNNDKELCVAD</sequence>
<accession>A0A5B7IUM8</accession>
<evidence type="ECO:0000313" key="3">
    <source>
        <dbReference type="EMBL" id="MPC86175.1"/>
    </source>
</evidence>
<keyword evidence="2" id="KW-0812">Transmembrane</keyword>
<keyword evidence="4" id="KW-1185">Reference proteome</keyword>
<feature type="compositionally biased region" description="Low complexity" evidence="1">
    <location>
        <begin position="7"/>
        <end position="17"/>
    </location>
</feature>
<dbReference type="EMBL" id="VSRR010070696">
    <property type="protein sequence ID" value="MPC86175.1"/>
    <property type="molecule type" value="Genomic_DNA"/>
</dbReference>
<feature type="region of interest" description="Disordered" evidence="1">
    <location>
        <begin position="7"/>
        <end position="35"/>
    </location>
</feature>
<feature type="compositionally biased region" description="Low complexity" evidence="1">
    <location>
        <begin position="24"/>
        <end position="33"/>
    </location>
</feature>